<gene>
    <name evidence="1" type="ORF">MIND_00410900</name>
</gene>
<dbReference type="GO" id="GO:0006310">
    <property type="term" value="P:DNA recombination"/>
    <property type="evidence" value="ECO:0007669"/>
    <property type="project" value="InterPro"/>
</dbReference>
<dbReference type="Proteomes" id="UP000636479">
    <property type="component" value="Unassembled WGS sequence"/>
</dbReference>
<evidence type="ECO:0000313" key="2">
    <source>
        <dbReference type="Proteomes" id="UP000636479"/>
    </source>
</evidence>
<dbReference type="GeneID" id="59343447"/>
<dbReference type="RefSeq" id="XP_037221223.1">
    <property type="nucleotide sequence ID" value="XM_037360931.1"/>
</dbReference>
<dbReference type="GO" id="GO:0003677">
    <property type="term" value="F:DNA binding"/>
    <property type="evidence" value="ECO:0007669"/>
    <property type="project" value="InterPro"/>
</dbReference>
<dbReference type="OrthoDB" id="3254696at2759"/>
<organism evidence="1 2">
    <name type="scientific">Mycena indigotica</name>
    <dbReference type="NCBI Taxonomy" id="2126181"/>
    <lineage>
        <taxon>Eukaryota</taxon>
        <taxon>Fungi</taxon>
        <taxon>Dikarya</taxon>
        <taxon>Basidiomycota</taxon>
        <taxon>Agaricomycotina</taxon>
        <taxon>Agaricomycetes</taxon>
        <taxon>Agaricomycetidae</taxon>
        <taxon>Agaricales</taxon>
        <taxon>Marasmiineae</taxon>
        <taxon>Mycenaceae</taxon>
        <taxon>Mycena</taxon>
    </lineage>
</organism>
<dbReference type="InterPro" id="IPR013762">
    <property type="entry name" value="Integrase-like_cat_sf"/>
</dbReference>
<dbReference type="GO" id="GO:0015074">
    <property type="term" value="P:DNA integration"/>
    <property type="evidence" value="ECO:0007669"/>
    <property type="project" value="InterPro"/>
</dbReference>
<dbReference type="AlphaFoldDB" id="A0A8H6WBB2"/>
<name>A0A8H6WBB2_9AGAR</name>
<dbReference type="EMBL" id="JACAZF010000004">
    <property type="protein sequence ID" value="KAF7306204.1"/>
    <property type="molecule type" value="Genomic_DNA"/>
</dbReference>
<keyword evidence="2" id="KW-1185">Reference proteome</keyword>
<protein>
    <submittedName>
        <fullName evidence="1">DNA breaking-rejoining enzyme</fullName>
    </submittedName>
</protein>
<evidence type="ECO:0000313" key="1">
    <source>
        <dbReference type="EMBL" id="KAF7306204.1"/>
    </source>
</evidence>
<accession>A0A8H6WBB2</accession>
<dbReference type="Gene3D" id="1.10.443.10">
    <property type="entry name" value="Intergrase catalytic core"/>
    <property type="match status" value="1"/>
</dbReference>
<comment type="caution">
    <text evidence="1">The sequence shown here is derived from an EMBL/GenBank/DDBJ whole genome shotgun (WGS) entry which is preliminary data.</text>
</comment>
<proteinExistence type="predicted"/>
<reference evidence="1" key="1">
    <citation type="submission" date="2020-05" db="EMBL/GenBank/DDBJ databases">
        <title>Mycena genomes resolve the evolution of fungal bioluminescence.</title>
        <authorList>
            <person name="Tsai I.J."/>
        </authorList>
    </citation>
    <scope>NUCLEOTIDE SEQUENCE</scope>
    <source>
        <strain evidence="1">171206Taipei</strain>
    </source>
</reference>
<sequence length="132" mass="14658">MLLHLRSGLNLTSSFDIAVFAAACVAFWGQCRLGELLPTSRTDPELSTKPCRNNITSTKHTITVRLPRTKTQKHGEDVILTAQCSEIDPISVLRMHLFATPNTPNTLLFTYSTGATTIPLTRRAFLNRCNEV</sequence>